<accession>A0A1C5IS24</accession>
<dbReference type="InterPro" id="IPR009050">
    <property type="entry name" value="Globin-like_sf"/>
</dbReference>
<dbReference type="GO" id="GO:0019825">
    <property type="term" value="F:oxygen binding"/>
    <property type="evidence" value="ECO:0007669"/>
    <property type="project" value="InterPro"/>
</dbReference>
<protein>
    <recommendedName>
        <fullName evidence="3">Globin</fullName>
    </recommendedName>
</protein>
<evidence type="ECO:0000313" key="1">
    <source>
        <dbReference type="EMBL" id="SCG61120.1"/>
    </source>
</evidence>
<dbReference type="RefSeq" id="WP_245716404.1">
    <property type="nucleotide sequence ID" value="NZ_FMDM01000007.1"/>
</dbReference>
<proteinExistence type="predicted"/>
<dbReference type="AlphaFoldDB" id="A0A1C5IS24"/>
<reference evidence="2" key="1">
    <citation type="submission" date="2016-06" db="EMBL/GenBank/DDBJ databases">
        <authorList>
            <person name="Varghese N."/>
            <person name="Submissions Spin"/>
        </authorList>
    </citation>
    <scope>NUCLEOTIDE SEQUENCE [LARGE SCALE GENOMIC DNA]</scope>
    <source>
        <strain evidence="2">DSM 45647</strain>
    </source>
</reference>
<sequence>MRTTELVTCAQEPRDRLGPAAVRAAVHRWMRLVAADAELAPYLLGTDRRRLAALLALVIRRGPRLTPPVEQGPPLDTSGPWPAADGGWCRPPLTEEQRWRVLDYLAAALWALDLPADAVVDAQRAVAGLLRA</sequence>
<dbReference type="EMBL" id="FMDM01000007">
    <property type="protein sequence ID" value="SCG61120.1"/>
    <property type="molecule type" value="Genomic_DNA"/>
</dbReference>
<gene>
    <name evidence="1" type="ORF">GA0070213_10720</name>
</gene>
<name>A0A1C5IS24_9ACTN</name>
<dbReference type="GO" id="GO:0020037">
    <property type="term" value="F:heme binding"/>
    <property type="evidence" value="ECO:0007669"/>
    <property type="project" value="InterPro"/>
</dbReference>
<dbReference type="Proteomes" id="UP000199360">
    <property type="component" value="Unassembled WGS sequence"/>
</dbReference>
<keyword evidence="2" id="KW-1185">Reference proteome</keyword>
<evidence type="ECO:0000313" key="2">
    <source>
        <dbReference type="Proteomes" id="UP000199360"/>
    </source>
</evidence>
<dbReference type="STRING" id="745366.GA0070213_10720"/>
<organism evidence="1 2">
    <name type="scientific">Micromonospora humi</name>
    <dbReference type="NCBI Taxonomy" id="745366"/>
    <lineage>
        <taxon>Bacteria</taxon>
        <taxon>Bacillati</taxon>
        <taxon>Actinomycetota</taxon>
        <taxon>Actinomycetes</taxon>
        <taxon>Micromonosporales</taxon>
        <taxon>Micromonosporaceae</taxon>
        <taxon>Micromonospora</taxon>
    </lineage>
</organism>
<dbReference type="Gene3D" id="1.10.490.10">
    <property type="entry name" value="Globins"/>
    <property type="match status" value="1"/>
</dbReference>
<evidence type="ECO:0008006" key="3">
    <source>
        <dbReference type="Google" id="ProtNLM"/>
    </source>
</evidence>
<dbReference type="InterPro" id="IPR012292">
    <property type="entry name" value="Globin/Proto"/>
</dbReference>
<dbReference type="SUPFAM" id="SSF46458">
    <property type="entry name" value="Globin-like"/>
    <property type="match status" value="1"/>
</dbReference>